<feature type="compositionally biased region" description="Basic and acidic residues" evidence="10">
    <location>
        <begin position="1895"/>
        <end position="1912"/>
    </location>
</feature>
<feature type="compositionally biased region" description="Basic and acidic residues" evidence="10">
    <location>
        <begin position="1921"/>
        <end position="1932"/>
    </location>
</feature>
<feature type="compositionally biased region" description="Polar residues" evidence="10">
    <location>
        <begin position="1634"/>
        <end position="1647"/>
    </location>
</feature>
<feature type="compositionally biased region" description="Acidic residues" evidence="10">
    <location>
        <begin position="2114"/>
        <end position="2126"/>
    </location>
</feature>
<feature type="region of interest" description="Disordered" evidence="10">
    <location>
        <begin position="1"/>
        <end position="69"/>
    </location>
</feature>
<comment type="subcellular location">
    <subcellularLocation>
        <location evidence="1">Nucleus</location>
    </subcellularLocation>
</comment>
<dbReference type="PROSITE" id="PS51192">
    <property type="entry name" value="HELICASE_ATP_BIND_1"/>
    <property type="match status" value="1"/>
</dbReference>
<dbReference type="PANTHER" id="PTHR45623:SF14">
    <property type="entry name" value="CHROMODOMAIN-HELICASE-DNA-BINDING PROTEIN 1"/>
    <property type="match status" value="1"/>
</dbReference>
<feature type="compositionally biased region" description="Basic and acidic residues" evidence="10">
    <location>
        <begin position="2077"/>
        <end position="2098"/>
    </location>
</feature>
<feature type="compositionally biased region" description="Polar residues" evidence="10">
    <location>
        <begin position="230"/>
        <end position="247"/>
    </location>
</feature>
<feature type="region of interest" description="Disordered" evidence="10">
    <location>
        <begin position="2033"/>
        <end position="2151"/>
    </location>
</feature>
<evidence type="ECO:0000259" key="13">
    <source>
        <dbReference type="PROSITE" id="PS51194"/>
    </source>
</evidence>
<dbReference type="InterPro" id="IPR014001">
    <property type="entry name" value="Helicase_ATP-bd"/>
</dbReference>
<dbReference type="Gene3D" id="1.10.10.60">
    <property type="entry name" value="Homeodomain-like"/>
    <property type="match status" value="1"/>
</dbReference>
<keyword evidence="3" id="KW-0677">Repeat</keyword>
<dbReference type="Pfam" id="PF00176">
    <property type="entry name" value="SNF2-rel_dom"/>
    <property type="match status" value="1"/>
</dbReference>
<evidence type="ECO:0000256" key="3">
    <source>
        <dbReference type="ARBA" id="ARBA00022737"/>
    </source>
</evidence>
<evidence type="ECO:0000259" key="11">
    <source>
        <dbReference type="PROSITE" id="PS50013"/>
    </source>
</evidence>
<name>A0A0F7V351_TOXGV</name>
<feature type="domain" description="Helicase ATP-binding" evidence="12">
    <location>
        <begin position="972"/>
        <end position="1149"/>
    </location>
</feature>
<feature type="compositionally biased region" description="Polar residues" evidence="10">
    <location>
        <begin position="1612"/>
        <end position="1623"/>
    </location>
</feature>
<dbReference type="GO" id="GO:0005524">
    <property type="term" value="F:ATP binding"/>
    <property type="evidence" value="ECO:0007669"/>
    <property type="project" value="UniProtKB-KW"/>
</dbReference>
<evidence type="ECO:0000256" key="10">
    <source>
        <dbReference type="SAM" id="MobiDB-lite"/>
    </source>
</evidence>
<dbReference type="EMBL" id="LN714497">
    <property type="protein sequence ID" value="CEL74490.1"/>
    <property type="molecule type" value="Genomic_DNA"/>
</dbReference>
<feature type="compositionally biased region" description="Polar residues" evidence="10">
    <location>
        <begin position="653"/>
        <end position="675"/>
    </location>
</feature>
<feature type="region of interest" description="Disordered" evidence="10">
    <location>
        <begin position="2348"/>
        <end position="2445"/>
    </location>
</feature>
<feature type="compositionally biased region" description="Pro residues" evidence="10">
    <location>
        <begin position="216"/>
        <end position="227"/>
    </location>
</feature>
<dbReference type="SUPFAM" id="SSF52540">
    <property type="entry name" value="P-loop containing nucleoside triphosphate hydrolases"/>
    <property type="match status" value="2"/>
</dbReference>
<feature type="compositionally biased region" description="Basic and acidic residues" evidence="10">
    <location>
        <begin position="893"/>
        <end position="908"/>
    </location>
</feature>
<feature type="domain" description="Chromo" evidence="11">
    <location>
        <begin position="675"/>
        <end position="737"/>
    </location>
</feature>
<evidence type="ECO:0000256" key="4">
    <source>
        <dbReference type="ARBA" id="ARBA00022741"/>
    </source>
</evidence>
<keyword evidence="8" id="KW-0539">Nucleus</keyword>
<feature type="region of interest" description="Disordered" evidence="10">
    <location>
        <begin position="168"/>
        <end position="304"/>
    </location>
</feature>
<dbReference type="InterPro" id="IPR000330">
    <property type="entry name" value="SNF2_N"/>
</dbReference>
<dbReference type="GO" id="GO:0016887">
    <property type="term" value="F:ATP hydrolysis activity"/>
    <property type="evidence" value="ECO:0007669"/>
    <property type="project" value="TreeGrafter"/>
</dbReference>
<dbReference type="GO" id="GO:0003677">
    <property type="term" value="F:DNA binding"/>
    <property type="evidence" value="ECO:0007669"/>
    <property type="project" value="UniProtKB-KW"/>
</dbReference>
<evidence type="ECO:0000256" key="2">
    <source>
        <dbReference type="ARBA" id="ARBA00007025"/>
    </source>
</evidence>
<dbReference type="Pfam" id="PF00385">
    <property type="entry name" value="Chromo"/>
    <property type="match status" value="1"/>
</dbReference>
<evidence type="ECO:0000256" key="6">
    <source>
        <dbReference type="ARBA" id="ARBA00022840"/>
    </source>
</evidence>
<dbReference type="SMART" id="SM00487">
    <property type="entry name" value="DEXDc"/>
    <property type="match status" value="1"/>
</dbReference>
<keyword evidence="9" id="KW-0175">Coiled coil</keyword>
<evidence type="ECO:0000256" key="9">
    <source>
        <dbReference type="SAM" id="Coils"/>
    </source>
</evidence>
<dbReference type="GO" id="GO:0005634">
    <property type="term" value="C:nucleus"/>
    <property type="evidence" value="ECO:0007669"/>
    <property type="project" value="UniProtKB-SubCell"/>
</dbReference>
<feature type="compositionally biased region" description="Low complexity" evidence="10">
    <location>
        <begin position="380"/>
        <end position="396"/>
    </location>
</feature>
<evidence type="ECO:0000256" key="5">
    <source>
        <dbReference type="ARBA" id="ARBA00022801"/>
    </source>
</evidence>
<gene>
    <name evidence="14" type="ORF">BN1205_076130</name>
</gene>
<evidence type="ECO:0000256" key="7">
    <source>
        <dbReference type="ARBA" id="ARBA00023125"/>
    </source>
</evidence>
<feature type="compositionally biased region" description="Acidic residues" evidence="10">
    <location>
        <begin position="624"/>
        <end position="644"/>
    </location>
</feature>
<dbReference type="GO" id="GO:0140658">
    <property type="term" value="F:ATP-dependent chromatin remodeler activity"/>
    <property type="evidence" value="ECO:0007669"/>
    <property type="project" value="TreeGrafter"/>
</dbReference>
<dbReference type="SUPFAM" id="SSF54160">
    <property type="entry name" value="Chromo domain-like"/>
    <property type="match status" value="2"/>
</dbReference>
<dbReference type="InterPro" id="IPR025260">
    <property type="entry name" value="CHD1-like_C"/>
</dbReference>
<dbReference type="CDD" id="cd18793">
    <property type="entry name" value="SF2_C_SNF"/>
    <property type="match status" value="1"/>
</dbReference>
<feature type="compositionally biased region" description="Acidic residues" evidence="10">
    <location>
        <begin position="1763"/>
        <end position="1772"/>
    </location>
</feature>
<feature type="region of interest" description="Disordered" evidence="10">
    <location>
        <begin position="2282"/>
        <end position="2315"/>
    </location>
</feature>
<dbReference type="InterPro" id="IPR000953">
    <property type="entry name" value="Chromo/chromo_shadow_dom"/>
</dbReference>
<dbReference type="SMART" id="SM00490">
    <property type="entry name" value="HELICc"/>
    <property type="match status" value="1"/>
</dbReference>
<feature type="domain" description="Helicase C-terminal" evidence="13">
    <location>
        <begin position="1285"/>
        <end position="1436"/>
    </location>
</feature>
<organism evidence="14">
    <name type="scientific">Toxoplasma gondii (strain ATCC 50861 / VEG)</name>
    <dbReference type="NCBI Taxonomy" id="432359"/>
    <lineage>
        <taxon>Eukaryota</taxon>
        <taxon>Sar</taxon>
        <taxon>Alveolata</taxon>
        <taxon>Apicomplexa</taxon>
        <taxon>Conoidasida</taxon>
        <taxon>Coccidia</taxon>
        <taxon>Eucoccidiorida</taxon>
        <taxon>Eimeriorina</taxon>
        <taxon>Sarcocystidae</taxon>
        <taxon>Toxoplasma</taxon>
    </lineage>
</organism>
<feature type="compositionally biased region" description="Polar residues" evidence="10">
    <location>
        <begin position="292"/>
        <end position="304"/>
    </location>
</feature>
<sequence>MEEVPQPGGTPPNPAGSCPRPLESQGTGFGLMSAQAPLPPQGVSTAPQDSPASGGPVRPGGHPSAHLPPHSLQFLHLKQFHNAQHAQNMQNAQNVHHQMLEANRSRGAPLSSHIGGVTGAKPQTATPPQQQQLLLQQRHQLLVQQRVQQDHLRFQQLQQHLLVAGQHAARGQAQAAPSWPAAQPPHGAAAQPAGVGTPGSFGASMVSATGSGPGAPQFPRPLRPAGPPAMTSSEALQTGAPASSSLASVEPEAASRVPGPDDVPGSGTVEEAQRTLPTASAVDSAGGAAPSATPQTAVLPTQTGPAEGRCGVVGFQMGGGNAGEVQVASAMQRQRQLLQHQQLLQFQQQTLAQQNQTAGTSQRAPNGPNGVGPGLGFFGGEAPAAAQPGIQGGAPASVSANSSGSACATPGNPLLLQQQLLQQQLLQQQQLQQQNSFLTPHQLLQLQQLQQLQQRQNMYLRHLQASTSTSTPYGFPGVMTPPTAAAAAAAALAASAAKPGSNAASTSTVNAGPQSRRSAAAAAALRMRQFAAAENATDEEFFDVGAGRSQARKVEAAAKTGGTASRSRRSRQQAGGRAADDGDYYASHSISRQNSGIGAGMETGGVQLRQRRATARSGRYSEMLGEDEEEEEEFFEEEDDDDDDGARRRRNQQKAATASCRAQQLRASDAQQQTGGVDRVLDSRVNEDGVEEFFIKWLGRSHLHNSWMTYEELMPLLGIKKVDNFIKRREKRQQAAQWMTPDELEQQEIERQMQRQMDEDALIAERLLCKWQDQATGEWLYIVKWRSCPYDQCTQETEKALLEHNFGHLMEELDARTERINRKVAASMHPGAFRPITATPFDPYLETPFYMRREVAPDPDSVDEDEDKTGISTNSDEGKEKPSADVTNGAVKLKSEQEGEKGEPGEEKAGEFAAGLKAEKKENSEQCFVGVDEAGVSKAGDSAGSETAQDKPLQKKLQVLRDYQMFGVNWILSRLKRGVSVLLADEMGLGKTVQTIGVTGHLLFREQSLKPILIFAPQSTIDNWMREFHRWLPQANVVCFHGNASAREIIKNYELQRVSQQRPSPPVFKFDVCVTTPSILNCAADAEYLKRIHWGLLVVDEAHQLKNINSKRFIELSLFLVDHKLFLSGTPLHNNLEELWNLLHFLNPNIHRDCAEFKSRYHLVENHAEVGEQKTKQLAALQTELNGFILRRVKKDVEKSMPKKVESILRVEMSPLQLKFYRLILTKNFDLLAKKGGGNRSSLQNICMELKKVCNHPFLCQSPDEEEDAEEWRRLLVDGSAKMGLLDKLLKRLKEKGHRVLIFSQMVKMLNLLAEFLKMRGYKHQRLDGTMAKEVRRKAMEHFNAKNSEDFCFLLSTKAGGLGINLTSADTVIIFDSDWNPQNDLQAEARAHRIGQTRTVQIYRLVTKDSIEQTILERAKAKMVLDTLVVQGLNQRNVDGGAGFGAGGLSLTRDDLSRILKFGASKLWKQSQPKGCEEQKEENETEEAGEEKEQKEVDLDLILAEAEVTVTEAGAAGSGGLADSLLSSYQNIQEFKYEPTAPAKSKGRGRAAGTVAGAEGDEMNDAEFWRKCIPEEERLKMKKNKEEELIVYGKRKTRNNLFIGQFDPFGSPTDSHFGSGNLSERSRREGKNGEFTQGASASTSSSVLGEKEGISARERRGGRGRHRCVSPTSLTDKELHRLYRAMLKYGSPSVRTDDIIFDARLERVEKAVVLSTSQHIMSLCQQRLEEEIARQASRGGRRARRAPAERGEEEEEGRMNGEGGEDDADEEDKGTAKEGKQRNGGDRENGEETEQKESGRRESSYFTRLGDTRVNAFDLVERQHLLSLLHRVLCEQNPQVSEPWKLPTGPLPLPRGGQASSSLAQRDPDEGKGSREGRDKEGQEASTTSETLQAPEKEDAASKEEKPRREEDSRDGEEETKEGAGGRHATARIERVIREEVHGQGFLKLDLPSRVMSRLKNWSARDVQTWGEAEDRNLLIGAYKYGFGAWLDVCNDPNLELPQIRQIKFDKLKMRALRTLKLLEQDLQQEVGRCKRPRLPQRGNPDRGAGTRGDSPPGLSSSVSPNRGGEDGFPDDDCLRAKSENGRESAPGEDRESLRVNAPGESRKRTDVGRDEDDDDEDEDDDERPKKRKKADRGADEEGRKKKKKTKEIDTAGLATLQGEDLRRACKKLLRSVKKKMKNLKKMKKDAQEEMELGADDHAALDGSSLELLMPLLLPIGEAITGIVRSLKDQGQPESLCKHVAGGCWQYVASLTAFPASRLSQAYEASIGSQLGPFLGGGASPSSLQSSHSSYSSHHGEGGSQVSTSGFPSSFPPADAGSGAVSLLPCSVSAHDEAVRMQHCLAQPPDHGLHAEASQPSLSGRQQRTTASVSSTVADRKGLDSTPGGVSSFSTGNVEGTREEPRTAQAESSLSLDGGVSSLAPCESENRGEKKAGGAGNEQLAGQVEVDNQVFGEEGRSGVSPSRLLSPCRNAGAAGCPVSATPAFGNISNVARSS</sequence>
<feature type="compositionally biased region" description="Polar residues" evidence="10">
    <location>
        <begin position="42"/>
        <end position="51"/>
    </location>
</feature>
<feature type="compositionally biased region" description="Gly residues" evidence="10">
    <location>
        <begin position="369"/>
        <end position="379"/>
    </location>
</feature>
<dbReference type="InterPro" id="IPR027417">
    <property type="entry name" value="P-loop_NTPase"/>
</dbReference>
<feature type="region of interest" description="Disordered" evidence="10">
    <location>
        <begin position="1734"/>
        <end position="1804"/>
    </location>
</feature>
<dbReference type="InterPro" id="IPR049730">
    <property type="entry name" value="SNF2/RAD54-like_C"/>
</dbReference>
<dbReference type="SMART" id="SM00298">
    <property type="entry name" value="CHROMO"/>
    <property type="match status" value="2"/>
</dbReference>
<dbReference type="InterPro" id="IPR038718">
    <property type="entry name" value="SNF2-like_sf"/>
</dbReference>
<proteinExistence type="inferred from homology"/>
<feature type="region of interest" description="Disordered" evidence="10">
    <location>
        <begin position="1471"/>
        <end position="1495"/>
    </location>
</feature>
<dbReference type="Pfam" id="PF23588">
    <property type="entry name" value="HTH_CHD1_Hrp3"/>
    <property type="match status" value="1"/>
</dbReference>
<dbReference type="InterPro" id="IPR001650">
    <property type="entry name" value="Helicase_C-like"/>
</dbReference>
<dbReference type="GO" id="GO:0042393">
    <property type="term" value="F:histone binding"/>
    <property type="evidence" value="ECO:0007669"/>
    <property type="project" value="TreeGrafter"/>
</dbReference>
<evidence type="ECO:0000256" key="8">
    <source>
        <dbReference type="ARBA" id="ARBA00023242"/>
    </source>
</evidence>
<evidence type="ECO:0000313" key="14">
    <source>
        <dbReference type="EMBL" id="CEL74490.1"/>
    </source>
</evidence>
<dbReference type="Gene3D" id="3.40.50.300">
    <property type="entry name" value="P-loop containing nucleotide triphosphate hydrolases"/>
    <property type="match status" value="1"/>
</dbReference>
<dbReference type="Gene3D" id="2.40.50.40">
    <property type="match status" value="2"/>
</dbReference>
<feature type="compositionally biased region" description="Basic and acidic residues" evidence="10">
    <location>
        <begin position="1773"/>
        <end position="1803"/>
    </location>
</feature>
<dbReference type="GO" id="GO:0000785">
    <property type="term" value="C:chromatin"/>
    <property type="evidence" value="ECO:0007669"/>
    <property type="project" value="TreeGrafter"/>
</dbReference>
<reference evidence="14" key="1">
    <citation type="journal article" date="2015" name="PLoS ONE">
        <title>Comprehensive Evaluation of Toxoplasma gondii VEG and Neospora caninum LIV Genomes with Tachyzoite Stage Transcriptome and Proteome Defines Novel Transcript Features.</title>
        <authorList>
            <person name="Ramaprasad A."/>
            <person name="Mourier T."/>
            <person name="Naeem R."/>
            <person name="Malas T.B."/>
            <person name="Moussa E."/>
            <person name="Panigrahi A."/>
            <person name="Vermont S.J."/>
            <person name="Otto T.D."/>
            <person name="Wastling J."/>
            <person name="Pain A."/>
        </authorList>
    </citation>
    <scope>NUCLEOTIDE SEQUENCE</scope>
    <source>
        <strain evidence="14">VEG</strain>
    </source>
</reference>
<dbReference type="InterPro" id="IPR056302">
    <property type="entry name" value="CHD1-2/Hrp3_HTH"/>
</dbReference>
<feature type="compositionally biased region" description="Low complexity" evidence="10">
    <location>
        <begin position="2412"/>
        <end position="2423"/>
    </location>
</feature>
<feature type="compositionally biased region" description="Basic and acidic residues" evidence="10">
    <location>
        <begin position="1649"/>
        <end position="1661"/>
    </location>
</feature>
<dbReference type="PROSITE" id="PS50013">
    <property type="entry name" value="CHROMO_2"/>
    <property type="match status" value="1"/>
</dbReference>
<feature type="compositionally biased region" description="Polar residues" evidence="10">
    <location>
        <begin position="2388"/>
        <end position="2398"/>
    </location>
</feature>
<dbReference type="Gene3D" id="6.10.140.1440">
    <property type="match status" value="1"/>
</dbReference>
<dbReference type="PROSITE" id="PS51194">
    <property type="entry name" value="HELICASE_CTER"/>
    <property type="match status" value="1"/>
</dbReference>
<dbReference type="PANTHER" id="PTHR45623">
    <property type="entry name" value="CHROMODOMAIN-HELICASE-DNA-BINDING PROTEIN 3-RELATED-RELATED"/>
    <property type="match status" value="1"/>
</dbReference>
<keyword evidence="4" id="KW-0547">Nucleotide-binding</keyword>
<evidence type="ECO:0000256" key="1">
    <source>
        <dbReference type="ARBA" id="ARBA00004123"/>
    </source>
</evidence>
<protein>
    <submittedName>
        <fullName evidence="14">Chromodomain helicase DNA binding protein,putative</fullName>
    </submittedName>
</protein>
<dbReference type="SMART" id="SM01176">
    <property type="entry name" value="DUF4208"/>
    <property type="match status" value="1"/>
</dbReference>
<evidence type="ECO:0000259" key="12">
    <source>
        <dbReference type="PROSITE" id="PS51192"/>
    </source>
</evidence>
<feature type="region of interest" description="Disordered" evidence="10">
    <location>
        <begin position="549"/>
        <end position="675"/>
    </location>
</feature>
<dbReference type="GO" id="GO:0034728">
    <property type="term" value="P:nucleosome organization"/>
    <property type="evidence" value="ECO:0007669"/>
    <property type="project" value="TreeGrafter"/>
</dbReference>
<keyword evidence="5" id="KW-0378">Hydrolase</keyword>
<feature type="region of interest" description="Disordered" evidence="10">
    <location>
        <begin position="1612"/>
        <end position="1670"/>
    </location>
</feature>
<accession>A0A0F7V351</accession>
<keyword evidence="7" id="KW-0238">DNA-binding</keyword>
<dbReference type="Pfam" id="PF00271">
    <property type="entry name" value="Helicase_C"/>
    <property type="match status" value="1"/>
</dbReference>
<dbReference type="Gene3D" id="3.40.50.10810">
    <property type="entry name" value="Tandem AAA-ATPase domain"/>
    <property type="match status" value="1"/>
</dbReference>
<feature type="compositionally biased region" description="Low complexity" evidence="10">
    <location>
        <begin position="2284"/>
        <end position="2297"/>
    </location>
</feature>
<feature type="compositionally biased region" description="Polar residues" evidence="10">
    <location>
        <begin position="2358"/>
        <end position="2377"/>
    </location>
</feature>
<dbReference type="GO" id="GO:0003682">
    <property type="term" value="F:chromatin binding"/>
    <property type="evidence" value="ECO:0007669"/>
    <property type="project" value="TreeGrafter"/>
</dbReference>
<dbReference type="InterPro" id="IPR016197">
    <property type="entry name" value="Chromo-like_dom_sf"/>
</dbReference>
<feature type="coiled-coil region" evidence="9">
    <location>
        <begin position="2167"/>
        <end position="2201"/>
    </location>
</feature>
<keyword evidence="6" id="KW-0067">ATP-binding</keyword>
<feature type="region of interest" description="Disordered" evidence="10">
    <location>
        <begin position="354"/>
        <end position="407"/>
    </location>
</feature>
<feature type="compositionally biased region" description="Low complexity" evidence="10">
    <location>
        <begin position="168"/>
        <end position="194"/>
    </location>
</feature>
<dbReference type="InterPro" id="IPR023780">
    <property type="entry name" value="Chromo_domain"/>
</dbReference>
<comment type="similarity">
    <text evidence="2">Belongs to the SNF2/RAD54 helicase family.</text>
</comment>
<feature type="region of interest" description="Disordered" evidence="10">
    <location>
        <begin position="1841"/>
        <end position="1932"/>
    </location>
</feature>
<feature type="compositionally biased region" description="Acidic residues" evidence="10">
    <location>
        <begin position="1479"/>
        <end position="1490"/>
    </location>
</feature>
<feature type="compositionally biased region" description="Basic and acidic residues" evidence="10">
    <location>
        <begin position="1866"/>
        <end position="1883"/>
    </location>
</feature>
<feature type="region of interest" description="Disordered" evidence="10">
    <location>
        <begin position="856"/>
        <end position="908"/>
    </location>
</feature>